<evidence type="ECO:0000313" key="2">
    <source>
        <dbReference type="Proteomes" id="UP000652176"/>
    </source>
</evidence>
<dbReference type="RefSeq" id="WP_192374371.1">
    <property type="nucleotide sequence ID" value="NZ_JACXSS010000001.1"/>
</dbReference>
<proteinExistence type="predicted"/>
<evidence type="ECO:0000313" key="1">
    <source>
        <dbReference type="EMBL" id="MBD9355976.1"/>
    </source>
</evidence>
<keyword evidence="2" id="KW-1185">Reference proteome</keyword>
<gene>
    <name evidence="1" type="ORF">IE877_08760</name>
</gene>
<dbReference type="Proteomes" id="UP000652176">
    <property type="component" value="Unassembled WGS sequence"/>
</dbReference>
<dbReference type="EMBL" id="JACXSS010000001">
    <property type="protein sequence ID" value="MBD9355976.1"/>
    <property type="molecule type" value="Genomic_DNA"/>
</dbReference>
<name>A0ABR9CZK0_9GAMM</name>
<protein>
    <recommendedName>
        <fullName evidence="3">DUF5610 domain-containing protein</fullName>
    </recommendedName>
</protein>
<comment type="caution">
    <text evidence="1">The sequence shown here is derived from an EMBL/GenBank/DDBJ whole genome shotgun (WGS) entry which is preliminary data.</text>
</comment>
<accession>A0ABR9CZK0</accession>
<evidence type="ECO:0008006" key="3">
    <source>
        <dbReference type="Google" id="ProtNLM"/>
    </source>
</evidence>
<sequence>MSAKEDAMIVGLNITGSANQYRLLDKAEAIPWQNRFTTSKTQPIGQGFDAQQAVLKPDKVKQLLANVDLRNISPHDLGMLGGYLNGNGEISDISATEFSLSAFTIDGMDANAPIDMIKFFEDSYTFVDKLIAQGEQGMNDARKFLGDTLHTLYSMDEFINNMGSGVFIDEKA</sequence>
<organism evidence="1 2">
    <name type="scientific">Methylomonas albis</name>
    <dbReference type="NCBI Taxonomy" id="1854563"/>
    <lineage>
        <taxon>Bacteria</taxon>
        <taxon>Pseudomonadati</taxon>
        <taxon>Pseudomonadota</taxon>
        <taxon>Gammaproteobacteria</taxon>
        <taxon>Methylococcales</taxon>
        <taxon>Methylococcaceae</taxon>
        <taxon>Methylomonas</taxon>
    </lineage>
</organism>
<reference evidence="1 2" key="1">
    <citation type="submission" date="2020-09" db="EMBL/GenBank/DDBJ databases">
        <title>Methylomonas albis sp. nov. and Methylomonas fluvii sp. nov.: Two cold-adapted methanotrophs from the River Elbe and an amended description of Methylovulum psychrotolerans strain Eb1.</title>
        <authorList>
            <person name="Bussmann I.K."/>
            <person name="Klings K.-W."/>
            <person name="Warnstedt J."/>
            <person name="Hoppert M."/>
            <person name="Saborowski A."/>
            <person name="Horn F."/>
            <person name="Liebner S."/>
        </authorList>
    </citation>
    <scope>NUCLEOTIDE SEQUENCE [LARGE SCALE GENOMIC DNA]</scope>
    <source>
        <strain evidence="1 2">EbA</strain>
    </source>
</reference>